<accession>A0A4P6PVR2</accession>
<feature type="compositionally biased region" description="Low complexity" evidence="1">
    <location>
        <begin position="110"/>
        <end position="126"/>
    </location>
</feature>
<name>A0A4P6PVR2_9ACTN</name>
<proteinExistence type="predicted"/>
<feature type="compositionally biased region" description="Low complexity" evidence="1">
    <location>
        <begin position="341"/>
        <end position="353"/>
    </location>
</feature>
<dbReference type="EMBL" id="CP036455">
    <property type="protein sequence ID" value="QBI52173.1"/>
    <property type="molecule type" value="Genomic_DNA"/>
</dbReference>
<feature type="compositionally biased region" description="Basic residues" evidence="1">
    <location>
        <begin position="213"/>
        <end position="227"/>
    </location>
</feature>
<evidence type="ECO:0000313" key="2">
    <source>
        <dbReference type="EMBL" id="QBI52173.1"/>
    </source>
</evidence>
<dbReference type="KEGG" id="strr:EKD16_01780"/>
<sequence length="444" mass="47023">MGCHGEGRARAQRAGCSPVAATDEGSGGSNGAGPAVVGGGHPPAGGRSPGAAARSSARGSRRPSWPERGHESHVRAAPSASAPPRGATLASEFRNTKRLGVFRPLMPELSAGSPPRRGGDGPRSAPNGAKTAPTSTFRASRDHGARRGRPQNGHRPPIAHPIGRWSSRRPRPGVTSDVSSPPDPRSGGGPGPRERPRPRHTPRPPGGAGPVGTRRRRLPAPRARYVRRAGFGRGGRGDRGRIPKKRRRISSYGHDRRAALRHNEPASASRLPPRPRRPRRGGHRRTPDPMGAGPATLRPRRRFSVRRPAFRQTNKAAQQTRSAPPQPPPASTLPVGRGRHSAASSPPTPAAATGEHPARWARSPALHRPRRPSSAAASVPPRPPNTTDAGAGGGPARTGVRRLRTRPLPGGCGRAVRYPTAAGLRRRPGGRPPCRSRRSRRTRR</sequence>
<evidence type="ECO:0000313" key="3">
    <source>
        <dbReference type="Proteomes" id="UP000292235"/>
    </source>
</evidence>
<feature type="compositionally biased region" description="Basic and acidic residues" evidence="1">
    <location>
        <begin position="253"/>
        <end position="264"/>
    </location>
</feature>
<feature type="compositionally biased region" description="Basic residues" evidence="1">
    <location>
        <begin position="424"/>
        <end position="444"/>
    </location>
</feature>
<evidence type="ECO:0000256" key="1">
    <source>
        <dbReference type="SAM" id="MobiDB-lite"/>
    </source>
</evidence>
<organism evidence="2 3">
    <name type="scientific">Streptomonospora litoralis</name>
    <dbReference type="NCBI Taxonomy" id="2498135"/>
    <lineage>
        <taxon>Bacteria</taxon>
        <taxon>Bacillati</taxon>
        <taxon>Actinomycetota</taxon>
        <taxon>Actinomycetes</taxon>
        <taxon>Streptosporangiales</taxon>
        <taxon>Nocardiopsidaceae</taxon>
        <taxon>Streptomonospora</taxon>
    </lineage>
</organism>
<gene>
    <name evidence="2" type="ORF">EKD16_01780</name>
</gene>
<reference evidence="2 3" key="1">
    <citation type="submission" date="2019-02" db="EMBL/GenBank/DDBJ databases">
        <authorList>
            <person name="Khodamoradi S."/>
            <person name="Hahnke R.L."/>
            <person name="Kaempfer P."/>
            <person name="Schumann P."/>
            <person name="Rohde M."/>
            <person name="Steinert M."/>
            <person name="Luzhetskyy A."/>
            <person name="Wink J."/>
            <person name="Ruckert C."/>
        </authorList>
    </citation>
    <scope>NUCLEOTIDE SEQUENCE [LARGE SCALE GENOMIC DNA]</scope>
    <source>
        <strain evidence="2 3">M2</strain>
    </source>
</reference>
<dbReference type="AlphaFoldDB" id="A0A4P6PVR2"/>
<feature type="compositionally biased region" description="Low complexity" evidence="1">
    <location>
        <begin position="44"/>
        <end position="58"/>
    </location>
</feature>
<protein>
    <submittedName>
        <fullName evidence="2">Uncharacterized protein</fullName>
    </submittedName>
</protein>
<feature type="compositionally biased region" description="Gly residues" evidence="1">
    <location>
        <begin position="25"/>
        <end position="43"/>
    </location>
</feature>
<dbReference type="Proteomes" id="UP000292235">
    <property type="component" value="Chromosome"/>
</dbReference>
<feature type="compositionally biased region" description="Basic residues" evidence="1">
    <location>
        <begin position="298"/>
        <end position="309"/>
    </location>
</feature>
<feature type="compositionally biased region" description="Basic residues" evidence="1">
    <location>
        <begin position="273"/>
        <end position="284"/>
    </location>
</feature>
<feature type="region of interest" description="Disordered" evidence="1">
    <location>
        <begin position="1"/>
        <end position="444"/>
    </location>
</feature>
<keyword evidence="3" id="KW-1185">Reference proteome</keyword>
<feature type="compositionally biased region" description="Low complexity" evidence="1">
    <location>
        <begin position="310"/>
        <end position="323"/>
    </location>
</feature>
<feature type="compositionally biased region" description="Basic and acidic residues" evidence="1">
    <location>
        <begin position="64"/>
        <end position="74"/>
    </location>
</feature>